<dbReference type="Pfam" id="PF03302">
    <property type="entry name" value="VSP"/>
    <property type="match status" value="1"/>
</dbReference>
<dbReference type="InterPro" id="IPR000742">
    <property type="entry name" value="EGF"/>
</dbReference>
<evidence type="ECO:0000313" key="2">
    <source>
        <dbReference type="EMBL" id="ESU44296.1"/>
    </source>
</evidence>
<gene>
    <name evidence="2" type="ORF">GSB_150514</name>
</gene>
<feature type="domain" description="EGF-like" evidence="1">
    <location>
        <begin position="178"/>
        <end position="213"/>
    </location>
</feature>
<dbReference type="VEuPathDB" id="GiardiaDB:GL50581_3193"/>
<comment type="caution">
    <text evidence="2">The sequence shown here is derived from an EMBL/GenBank/DDBJ whole genome shotgun (WGS) entry which is preliminary data.</text>
</comment>
<feature type="domain" description="EGF-like" evidence="1">
    <location>
        <begin position="10"/>
        <end position="42"/>
    </location>
</feature>
<feature type="domain" description="EGF-like" evidence="1">
    <location>
        <begin position="127"/>
        <end position="177"/>
    </location>
</feature>
<dbReference type="InterPro" id="IPR052798">
    <property type="entry name" value="Giardia_VSA"/>
</dbReference>
<dbReference type="PANTHER" id="PTHR23275">
    <property type="entry name" value="CABRIOLET.-RELATED"/>
    <property type="match status" value="1"/>
</dbReference>
<sequence length="383" mass="39585">MDNADRTCKPCQGNCAICTGAGATKCETCKVGYYLKSDKSCSNTCDGNQYPDKQSGECKACSEIADCTKCAYSDNLGGPICSTCDGSNNLVKTAIDGTTTCIAEAQCAALNTDGTHFLNQAKNKCLLCSDITIDANTAGNKGVEHCKTCQKAADGTNPTCSACQDGYIKNTDGSACEFCGSNCATCTTASDMSTCSKCLPGYFLKTGSPNECVLCGDTAKGGIDGCAECSGTTGSLKCTKCKPNYNPSGEETNLTCTKVCEDETACGGTAGSCGAIVVDDDGSMKHYCSYCGESTKFPIDGICKGDSAKGSNTCDKGVCTSCTIGYFLYMGGCYSVSKEPGNLMCSKATTAGVCDTPNANSRYFAVPGQQTMTRTCRNPLSVL</sequence>
<dbReference type="InterPro" id="IPR009030">
    <property type="entry name" value="Growth_fac_rcpt_cys_sf"/>
</dbReference>
<evidence type="ECO:0000259" key="1">
    <source>
        <dbReference type="SMART" id="SM00181"/>
    </source>
</evidence>
<dbReference type="AlphaFoldDB" id="V6TZY2"/>
<dbReference type="SMART" id="SM00181">
    <property type="entry name" value="EGF"/>
    <property type="match status" value="4"/>
</dbReference>
<accession>V6TZY2</accession>
<proteinExistence type="predicted"/>
<dbReference type="Gene3D" id="2.10.220.10">
    <property type="entry name" value="Hormone Receptor, Insulin-like Growth Factor Receptor 1, Chain A, domain 2"/>
    <property type="match status" value="2"/>
</dbReference>
<organism evidence="2 3">
    <name type="scientific">Giardia intestinalis</name>
    <name type="common">Giardia lamblia</name>
    <dbReference type="NCBI Taxonomy" id="5741"/>
    <lineage>
        <taxon>Eukaryota</taxon>
        <taxon>Metamonada</taxon>
        <taxon>Diplomonadida</taxon>
        <taxon>Hexamitidae</taxon>
        <taxon>Giardiinae</taxon>
        <taxon>Giardia</taxon>
    </lineage>
</organism>
<reference evidence="2 3" key="2">
    <citation type="journal article" date="2013" name="Genome Biol. Evol.">
        <title>Genome sequencing of Giardia lamblia genotypes A2 and B isolates (DH and GS) and comparative analysis with the genomes of genotypes A1 and E (WB and Pig).</title>
        <authorList>
            <person name="Adam R.D."/>
            <person name="Dahlstrom E.W."/>
            <person name="Martens C.A."/>
            <person name="Bruno D.P."/>
            <person name="Barbian K.D."/>
            <person name="Ricklefs S.M."/>
            <person name="Hernandez M.M."/>
            <person name="Narla N.P."/>
            <person name="Patel R.B."/>
            <person name="Porcella S.F."/>
            <person name="Nash T.E."/>
        </authorList>
    </citation>
    <scope>NUCLEOTIDE SEQUENCE [LARGE SCALE GENOMIC DNA]</scope>
    <source>
        <strain evidence="2 3">GS</strain>
    </source>
</reference>
<reference evidence="3" key="1">
    <citation type="submission" date="2012-02" db="EMBL/GenBank/DDBJ databases">
        <title>Genome sequencing of Giardia lamblia Genotypes A2 and B isolates (DH and GS) and comparative analysis with the genomes of Genotypes A1 and E (WB and Pig).</title>
        <authorList>
            <person name="Adam R."/>
            <person name="Dahlstrom E."/>
            <person name="Martens C."/>
            <person name="Bruno D."/>
            <person name="Barbian K."/>
            <person name="Porcella S.F."/>
            <person name="Nash T."/>
        </authorList>
    </citation>
    <scope>NUCLEOTIDE SEQUENCE</scope>
    <source>
        <strain evidence="3">GS</strain>
    </source>
</reference>
<dbReference type="InterPro" id="IPR006212">
    <property type="entry name" value="Furin_repeat"/>
</dbReference>
<feature type="domain" description="EGF-like" evidence="1">
    <location>
        <begin position="214"/>
        <end position="257"/>
    </location>
</feature>
<name>V6TZY2_GIAIN</name>
<dbReference type="Proteomes" id="UP000018040">
    <property type="component" value="Unassembled WGS sequence"/>
</dbReference>
<dbReference type="CDD" id="cd00064">
    <property type="entry name" value="FU"/>
    <property type="match status" value="1"/>
</dbReference>
<protein>
    <submittedName>
        <fullName evidence="2">Variant-specific surface protein</fullName>
    </submittedName>
</protein>
<dbReference type="SUPFAM" id="SSF57184">
    <property type="entry name" value="Growth factor receptor domain"/>
    <property type="match status" value="2"/>
</dbReference>
<dbReference type="EMBL" id="AHHH01000025">
    <property type="protein sequence ID" value="ESU44296.1"/>
    <property type="molecule type" value="Genomic_DNA"/>
</dbReference>
<evidence type="ECO:0000313" key="3">
    <source>
        <dbReference type="Proteomes" id="UP000018040"/>
    </source>
</evidence>
<dbReference type="SMART" id="SM00261">
    <property type="entry name" value="FU"/>
    <property type="match status" value="2"/>
</dbReference>
<dbReference type="PANTHER" id="PTHR23275:SF100">
    <property type="entry name" value="EGF-LIKE DOMAIN-CONTAINING PROTEIN"/>
    <property type="match status" value="1"/>
</dbReference>
<dbReference type="InterPro" id="IPR005127">
    <property type="entry name" value="Giardia_VSP"/>
</dbReference>
<dbReference type="OrthoDB" id="300641at2759"/>